<accession>A0A371RHU9</accession>
<evidence type="ECO:0000313" key="1">
    <source>
        <dbReference type="EMBL" id="RFB05015.1"/>
    </source>
</evidence>
<organism evidence="1 2">
    <name type="scientific">Parvularcula marina</name>
    <dbReference type="NCBI Taxonomy" id="2292771"/>
    <lineage>
        <taxon>Bacteria</taxon>
        <taxon>Pseudomonadati</taxon>
        <taxon>Pseudomonadota</taxon>
        <taxon>Alphaproteobacteria</taxon>
        <taxon>Parvularculales</taxon>
        <taxon>Parvularculaceae</taxon>
        <taxon>Parvularcula</taxon>
    </lineage>
</organism>
<dbReference type="AlphaFoldDB" id="A0A371RHU9"/>
<gene>
    <name evidence="1" type="ORF">DX908_06750</name>
</gene>
<reference evidence="1 2" key="1">
    <citation type="submission" date="2018-08" db="EMBL/GenBank/DDBJ databases">
        <title>Parvularcula sp. SM1705, isolated from surface water of the South Sea China.</title>
        <authorList>
            <person name="Sun L."/>
        </authorList>
    </citation>
    <scope>NUCLEOTIDE SEQUENCE [LARGE SCALE GENOMIC DNA]</scope>
    <source>
        <strain evidence="1 2">SM1705</strain>
    </source>
</reference>
<keyword evidence="2" id="KW-1185">Reference proteome</keyword>
<comment type="caution">
    <text evidence="1">The sequence shown here is derived from an EMBL/GenBank/DDBJ whole genome shotgun (WGS) entry which is preliminary data.</text>
</comment>
<name>A0A371RHU9_9PROT</name>
<sequence>MGDDVEILQIPVTSDIGKFDDVENVVLSLAGTAPAANITLPSQPGKDTKYSLLDFKLINTDFSMVASLGFGDMASAKASVDYKYFLSDLALSTDITYPESEDNVIASARFGIGFRIAITTFKMDASFTANIGAVAAASTLKMGYANYEVLTIGGGLEALKAAQPLVASMGGPFDVTSMATLAVVRSELMRLFTDQGSQLTPQLMSVGLRSKAMARLQSGNTTSDYRELLEGQVYAVNRAKGSNRTANQAVADITTRPAWSAVKPEVVMDFYTRTLGLGPDEVPNTRPEVMENLKLIFDAGT</sequence>
<dbReference type="Proteomes" id="UP000264589">
    <property type="component" value="Unassembled WGS sequence"/>
</dbReference>
<proteinExistence type="predicted"/>
<protein>
    <submittedName>
        <fullName evidence="1">Uncharacterized protein</fullName>
    </submittedName>
</protein>
<dbReference type="RefSeq" id="WP_116391646.1">
    <property type="nucleotide sequence ID" value="NZ_QUQO01000001.1"/>
</dbReference>
<dbReference type="InParanoid" id="A0A371RHU9"/>
<evidence type="ECO:0000313" key="2">
    <source>
        <dbReference type="Proteomes" id="UP000264589"/>
    </source>
</evidence>
<dbReference type="EMBL" id="QUQO01000001">
    <property type="protein sequence ID" value="RFB05015.1"/>
    <property type="molecule type" value="Genomic_DNA"/>
</dbReference>